<comment type="caution">
    <text evidence="1">The sequence shown here is derived from an EMBL/GenBank/DDBJ whole genome shotgun (WGS) entry which is preliminary data.</text>
</comment>
<protein>
    <submittedName>
        <fullName evidence="1">Uncharacterized protein</fullName>
    </submittedName>
</protein>
<evidence type="ECO:0000313" key="1">
    <source>
        <dbReference type="EMBL" id="MFC6083064.1"/>
    </source>
</evidence>
<proteinExistence type="predicted"/>
<name>A0ABW1NI43_9ACTN</name>
<dbReference type="Proteomes" id="UP001596137">
    <property type="component" value="Unassembled WGS sequence"/>
</dbReference>
<reference evidence="2" key="1">
    <citation type="journal article" date="2019" name="Int. J. Syst. Evol. Microbiol.">
        <title>The Global Catalogue of Microorganisms (GCM) 10K type strain sequencing project: providing services to taxonomists for standard genome sequencing and annotation.</title>
        <authorList>
            <consortium name="The Broad Institute Genomics Platform"/>
            <consortium name="The Broad Institute Genome Sequencing Center for Infectious Disease"/>
            <person name="Wu L."/>
            <person name="Ma J."/>
        </authorList>
    </citation>
    <scope>NUCLEOTIDE SEQUENCE [LARGE SCALE GENOMIC DNA]</scope>
    <source>
        <strain evidence="2">JCM 30346</strain>
    </source>
</reference>
<dbReference type="EMBL" id="JBHSRF010000024">
    <property type="protein sequence ID" value="MFC6083064.1"/>
    <property type="molecule type" value="Genomic_DNA"/>
</dbReference>
<gene>
    <name evidence="1" type="ORF">ACFP1K_17970</name>
</gene>
<dbReference type="RefSeq" id="WP_380754374.1">
    <property type="nucleotide sequence ID" value="NZ_JBHSRF010000024.1"/>
</dbReference>
<accession>A0ABW1NI43</accession>
<organism evidence="1 2">
    <name type="scientific">Sphaerisporangium aureirubrum</name>
    <dbReference type="NCBI Taxonomy" id="1544736"/>
    <lineage>
        <taxon>Bacteria</taxon>
        <taxon>Bacillati</taxon>
        <taxon>Actinomycetota</taxon>
        <taxon>Actinomycetes</taxon>
        <taxon>Streptosporangiales</taxon>
        <taxon>Streptosporangiaceae</taxon>
        <taxon>Sphaerisporangium</taxon>
    </lineage>
</organism>
<keyword evidence="2" id="KW-1185">Reference proteome</keyword>
<sequence>MADLAPSPGRHPGSTPAAVMIMGVHGVLRLKPWILQAHDRGDLEEDVFSLVVKRSVAYGWSSFNPSRGPSAIRWGHNDAGGDWRQDGRVRELAWLQADISVAAGPLGHRPPITPMATVLADTLALVGDTRLTALHTLIPLSTAPDARADLSQAAAWFALTDPTSHTDLTVTIRTTTPTDPSAIITAARDRTFAQMTVTPTSLPPAPSPPPTGGIHLNGLNHTHTFHCRPHEWSLNVASWTTEIFTDALRTTGLTTPALITVSNQAA</sequence>
<evidence type="ECO:0000313" key="2">
    <source>
        <dbReference type="Proteomes" id="UP001596137"/>
    </source>
</evidence>